<dbReference type="EMBL" id="NOVD01000069">
    <property type="protein sequence ID" value="PCK22491.1"/>
    <property type="molecule type" value="Genomic_DNA"/>
</dbReference>
<accession>A0A2A5J0H1</accession>
<dbReference type="AlphaFoldDB" id="A0A2A5J0H1"/>
<comment type="caution">
    <text evidence="3">The sequence shown here is derived from an EMBL/GenBank/DDBJ whole genome shotgun (WGS) entry which is preliminary data.</text>
</comment>
<protein>
    <submittedName>
        <fullName evidence="3">Thioesterase</fullName>
    </submittedName>
</protein>
<evidence type="ECO:0000259" key="1">
    <source>
        <dbReference type="Pfam" id="PF13622"/>
    </source>
</evidence>
<evidence type="ECO:0000313" key="3">
    <source>
        <dbReference type="EMBL" id="PCK22491.1"/>
    </source>
</evidence>
<dbReference type="InterPro" id="IPR049450">
    <property type="entry name" value="ACOT8-like_C"/>
</dbReference>
<dbReference type="Gene3D" id="2.40.160.210">
    <property type="entry name" value="Acyl-CoA thioesterase, double hotdog domain"/>
    <property type="match status" value="1"/>
</dbReference>
<feature type="domain" description="Acyl-CoA thioesterase-like N-terminal HotDog" evidence="1">
    <location>
        <begin position="43"/>
        <end position="127"/>
    </location>
</feature>
<dbReference type="InterPro" id="IPR029069">
    <property type="entry name" value="HotDog_dom_sf"/>
</dbReference>
<gene>
    <name evidence="3" type="ORF">CHR55_32225</name>
</gene>
<dbReference type="Pfam" id="PF20789">
    <property type="entry name" value="4HBT_3C"/>
    <property type="match status" value="1"/>
</dbReference>
<proteinExistence type="predicted"/>
<dbReference type="Pfam" id="PF13622">
    <property type="entry name" value="4HBT_3"/>
    <property type="match status" value="1"/>
</dbReference>
<dbReference type="SUPFAM" id="SSF54637">
    <property type="entry name" value="Thioesterase/thiol ester dehydrase-isomerase"/>
    <property type="match status" value="1"/>
</dbReference>
<sequence>MQSGGSTVADAAYFIPSHDVPADAVDAGRPERYLPTADTISIWSPAMQHGAPPSALLVRALERCEPRNGTRLTRVCFDILGPIPLTEIEVRSWIDRPGKVIELLVAELWATSPDGSERAVARATAWRVQTTDTRAIAHAADAPLRPRQEVVESAASADSNAFPRIGYVNTLEWKTVHPIGAPGPSAMWLRTDVVLVRGETPTPLERLFIFADVANGIGSKLDPSQWTYMNTDMTVHIFREPVGEWIGISAETSSGPDGVGLTSAVLYDEIGPVARSAQNVLIRPRPDAL</sequence>
<dbReference type="InterPro" id="IPR042171">
    <property type="entry name" value="Acyl-CoA_hotdog"/>
</dbReference>
<evidence type="ECO:0000313" key="4">
    <source>
        <dbReference type="Proteomes" id="UP000230886"/>
    </source>
</evidence>
<dbReference type="InterPro" id="IPR049449">
    <property type="entry name" value="TesB_ACOT8-like_N"/>
</dbReference>
<evidence type="ECO:0000259" key="2">
    <source>
        <dbReference type="Pfam" id="PF20789"/>
    </source>
</evidence>
<organism evidence="3 4">
    <name type="scientific">Rhodococcus qingshengii</name>
    <dbReference type="NCBI Taxonomy" id="334542"/>
    <lineage>
        <taxon>Bacteria</taxon>
        <taxon>Bacillati</taxon>
        <taxon>Actinomycetota</taxon>
        <taxon>Actinomycetes</taxon>
        <taxon>Mycobacteriales</taxon>
        <taxon>Nocardiaceae</taxon>
        <taxon>Rhodococcus</taxon>
        <taxon>Rhodococcus erythropolis group</taxon>
    </lineage>
</organism>
<dbReference type="Proteomes" id="UP000230886">
    <property type="component" value="Unassembled WGS sequence"/>
</dbReference>
<name>A0A2A5J0H1_RHOSG</name>
<feature type="domain" description="Acyl-CoA thioesterase-like C-terminal" evidence="2">
    <location>
        <begin position="161"/>
        <end position="282"/>
    </location>
</feature>
<reference evidence="3 4" key="1">
    <citation type="submission" date="2017-07" db="EMBL/GenBank/DDBJ databases">
        <title>Draft sequence of Rhodococcus enclensis 23b-28.</title>
        <authorList>
            <person name="Besaury L."/>
            <person name="Sancelme M."/>
            <person name="Amato P."/>
            <person name="Lallement A."/>
            <person name="Delort A.-M."/>
        </authorList>
    </citation>
    <scope>NUCLEOTIDE SEQUENCE [LARGE SCALE GENOMIC DNA]</scope>
    <source>
        <strain evidence="3 4">23b-28</strain>
    </source>
</reference>